<dbReference type="AlphaFoldDB" id="A0A3N6MI99"/>
<dbReference type="Pfam" id="PF05048">
    <property type="entry name" value="NosD"/>
    <property type="match status" value="1"/>
</dbReference>
<dbReference type="InterPro" id="IPR022441">
    <property type="entry name" value="Para_beta_helix_rpt-2"/>
</dbReference>
<proteinExistence type="predicted"/>
<dbReference type="RefSeq" id="WP_124152764.1">
    <property type="nucleotide sequence ID" value="NZ_RQIS01000015.1"/>
</dbReference>
<dbReference type="Proteomes" id="UP000272778">
    <property type="component" value="Unassembled WGS sequence"/>
</dbReference>
<sequence length="418" mass="46350">MPQFRLVVVPALAMLFVRAVAAATLTVHPGERIGAAIDAAKPGDTIVVHGGRYDENLKIGKRLTLRGIDRPIIDGHNTGDVIRITAPDVTISGLSIVNSGANLTAQNAGIYVQPGADRAQIDHCELVYNLFGLWIERSADVHVSDNVIVGKRDLRSPDRGNGIQLYNTTGAQIVGNSISYSRDGIYVDVSRNALFKGNSIHNVRYGTHYMNSYYNVWDGNEVYHNRGGLAIMESRNQVVKNNRVWGNTDHGIMLRTLQDSVIENNVVAGNQRGLFIYDAEYNTLRGNLVVDNKVGVHLWGGSYQNDVTGNDFIRNQEQIRYVAAKDVAWTGNYWSNYYGWDRRGRGIGDIPYTANDLVDRLTWRVPAVSVLMNSPAVQSLRLIAQQFPLVSVPSVVDSAPRMQPSHTAWSQWVGRQHD</sequence>
<dbReference type="InterPro" id="IPR051550">
    <property type="entry name" value="SCF-Subunits/Alg-Epimerases"/>
</dbReference>
<keyword evidence="3" id="KW-0833">Ubl conjugation pathway</keyword>
<feature type="domain" description="Carbohydrate-binding/sugar hydrolysis" evidence="5">
    <location>
        <begin position="48"/>
        <end position="188"/>
    </location>
</feature>
<dbReference type="InterPro" id="IPR007742">
    <property type="entry name" value="NosD_dom"/>
</dbReference>
<keyword evidence="2" id="KW-0677">Repeat</keyword>
<dbReference type="PANTHER" id="PTHR22990">
    <property type="entry name" value="F-BOX ONLY PROTEIN"/>
    <property type="match status" value="1"/>
</dbReference>
<evidence type="ECO:0000256" key="2">
    <source>
        <dbReference type="ARBA" id="ARBA00022737"/>
    </source>
</evidence>
<keyword evidence="7" id="KW-1185">Reference proteome</keyword>
<feature type="chain" id="PRO_5017969692" evidence="4">
    <location>
        <begin position="22"/>
        <end position="418"/>
    </location>
</feature>
<dbReference type="InterPro" id="IPR006626">
    <property type="entry name" value="PbH1"/>
</dbReference>
<dbReference type="SUPFAM" id="SSF51126">
    <property type="entry name" value="Pectin lyase-like"/>
    <property type="match status" value="1"/>
</dbReference>
<comment type="caution">
    <text evidence="6">The sequence shown here is derived from an EMBL/GenBank/DDBJ whole genome shotgun (WGS) entry which is preliminary data.</text>
</comment>
<dbReference type="InterPro" id="IPR012334">
    <property type="entry name" value="Pectin_lyas_fold"/>
</dbReference>
<dbReference type="SMART" id="SM00710">
    <property type="entry name" value="PbH1"/>
    <property type="match status" value="9"/>
</dbReference>
<dbReference type="SMART" id="SM00722">
    <property type="entry name" value="CASH"/>
    <property type="match status" value="2"/>
</dbReference>
<dbReference type="Gene3D" id="2.160.20.10">
    <property type="entry name" value="Single-stranded right-handed beta-helix, Pectin lyase-like"/>
    <property type="match status" value="2"/>
</dbReference>
<evidence type="ECO:0000259" key="5">
    <source>
        <dbReference type="SMART" id="SM00722"/>
    </source>
</evidence>
<dbReference type="PANTHER" id="PTHR22990:SF15">
    <property type="entry name" value="F-BOX ONLY PROTEIN 10"/>
    <property type="match status" value="1"/>
</dbReference>
<evidence type="ECO:0000256" key="3">
    <source>
        <dbReference type="ARBA" id="ARBA00022786"/>
    </source>
</evidence>
<dbReference type="NCBIfam" id="TIGR04247">
    <property type="entry name" value="NosD_copper_fam"/>
    <property type="match status" value="1"/>
</dbReference>
<dbReference type="InterPro" id="IPR006633">
    <property type="entry name" value="Carb-bd_sugar_hydrolysis-dom"/>
</dbReference>
<comment type="pathway">
    <text evidence="1">Protein modification; protein ubiquitination.</text>
</comment>
<accession>A0A3N6MI99</accession>
<keyword evidence="4" id="KW-0732">Signal</keyword>
<evidence type="ECO:0000313" key="6">
    <source>
        <dbReference type="EMBL" id="RQH03874.1"/>
    </source>
</evidence>
<dbReference type="InterPro" id="IPR011050">
    <property type="entry name" value="Pectin_lyase_fold/virulence"/>
</dbReference>
<evidence type="ECO:0000256" key="1">
    <source>
        <dbReference type="ARBA" id="ARBA00004906"/>
    </source>
</evidence>
<feature type="domain" description="Carbohydrate-binding/sugar hydrolysis" evidence="5">
    <location>
        <begin position="194"/>
        <end position="358"/>
    </location>
</feature>
<name>A0A3N6MI99_9BURK</name>
<feature type="signal peptide" evidence="4">
    <location>
        <begin position="1"/>
        <end position="21"/>
    </location>
</feature>
<evidence type="ECO:0000256" key="4">
    <source>
        <dbReference type="SAM" id="SignalP"/>
    </source>
</evidence>
<evidence type="ECO:0000313" key="7">
    <source>
        <dbReference type="Proteomes" id="UP000272778"/>
    </source>
</evidence>
<dbReference type="EMBL" id="RQIS01000015">
    <property type="protein sequence ID" value="RQH03874.1"/>
    <property type="molecule type" value="Genomic_DNA"/>
</dbReference>
<gene>
    <name evidence="6" type="primary">nosD</name>
    <name evidence="6" type="ORF">D1Y85_19745</name>
</gene>
<dbReference type="OrthoDB" id="9767990at2"/>
<dbReference type="InterPro" id="IPR026464">
    <property type="entry name" value="NosD_copper_fam"/>
</dbReference>
<dbReference type="NCBIfam" id="TIGR03804">
    <property type="entry name" value="para_beta_helix"/>
    <property type="match status" value="2"/>
</dbReference>
<reference evidence="6 7" key="1">
    <citation type="submission" date="2018-11" db="EMBL/GenBank/DDBJ databases">
        <title>Paraburkholderia sp. DHOA04, isolated from soil.</title>
        <authorList>
            <person name="Gao Z.-H."/>
            <person name="Qiu L.-H."/>
            <person name="Fu J.-C."/>
        </authorList>
    </citation>
    <scope>NUCLEOTIDE SEQUENCE [LARGE SCALE GENOMIC DNA]</scope>
    <source>
        <strain evidence="6 7">DHOA04</strain>
    </source>
</reference>
<protein>
    <submittedName>
        <fullName evidence="6">Nitrous oxide reductase family maturation protein NosD</fullName>
    </submittedName>
</protein>
<organism evidence="6 7">
    <name type="scientific">Paraburkholderia dinghuensis</name>
    <dbReference type="NCBI Taxonomy" id="2305225"/>
    <lineage>
        <taxon>Bacteria</taxon>
        <taxon>Pseudomonadati</taxon>
        <taxon>Pseudomonadota</taxon>
        <taxon>Betaproteobacteria</taxon>
        <taxon>Burkholderiales</taxon>
        <taxon>Burkholderiaceae</taxon>
        <taxon>Paraburkholderia</taxon>
    </lineage>
</organism>